<evidence type="ECO:0000313" key="3">
    <source>
        <dbReference type="Proteomes" id="UP001175001"/>
    </source>
</evidence>
<dbReference type="AlphaFoldDB" id="A0AA40CYV8"/>
<evidence type="ECO:0000256" key="1">
    <source>
        <dbReference type="SAM" id="MobiDB-lite"/>
    </source>
</evidence>
<protein>
    <submittedName>
        <fullName evidence="2">Uncharacterized protein</fullName>
    </submittedName>
</protein>
<organism evidence="2 3">
    <name type="scientific">Lasiodiplodia hormozganensis</name>
    <dbReference type="NCBI Taxonomy" id="869390"/>
    <lineage>
        <taxon>Eukaryota</taxon>
        <taxon>Fungi</taxon>
        <taxon>Dikarya</taxon>
        <taxon>Ascomycota</taxon>
        <taxon>Pezizomycotina</taxon>
        <taxon>Dothideomycetes</taxon>
        <taxon>Dothideomycetes incertae sedis</taxon>
        <taxon>Botryosphaeriales</taxon>
        <taxon>Botryosphaeriaceae</taxon>
        <taxon>Lasiodiplodia</taxon>
    </lineage>
</organism>
<sequence length="439" mass="49020">MDEGLLNLVNLEAIELDVKCDGHGARWRGCMIDTSWDENTDTSWDNVLPRRTKKLYHGAAETAFILRALGWRNSFTNTLSSLTISLPGEAARHSWQPPHLNELWDQACGGGGGGGQHGVGSSTTPPPNSLSPLQKDLMTDAFHHLKSLEINIGFCGLMSPPNAQSTDVLSRFLRAAAARRLERISITLRWDEDFDHLQYHIYKSESWAAPRNAFASSSSSSSSLHATTAHPDDVLASLLLTTPGGITTTTTTTCPWPALKDIMLVGIKTTAATLLSLLATLAPQLESLHLEFCMLVGSDNVDGVDTWPRVYERMRALHFPRLTDLLFHECVDFDPHRRRLGPHLDQHLEDELLPPTYPAFPPAVLQYSILGGVRAGDRPYDDDDDSRPVAGSFVKVWPESLYDYILRRTDRMPPCYVKWRRRAPTVEEYRQDVLSVDQL</sequence>
<feature type="region of interest" description="Disordered" evidence="1">
    <location>
        <begin position="111"/>
        <end position="134"/>
    </location>
</feature>
<gene>
    <name evidence="2" type="ORF">DIS24_g5412</name>
</gene>
<dbReference type="EMBL" id="JAUJDW010000022">
    <property type="protein sequence ID" value="KAK0654199.1"/>
    <property type="molecule type" value="Genomic_DNA"/>
</dbReference>
<accession>A0AA40CYV8</accession>
<reference evidence="2" key="1">
    <citation type="submission" date="2023-06" db="EMBL/GenBank/DDBJ databases">
        <title>Multi-omics analyses reveal the molecular pathogenesis toolkit of Lasiodiplodia hormozganensis, a cross-kingdom pathogen.</title>
        <authorList>
            <person name="Felix C."/>
            <person name="Meneses R."/>
            <person name="Goncalves M.F.M."/>
            <person name="Tilleman L."/>
            <person name="Duarte A.S."/>
            <person name="Jorrin-Novo J.V."/>
            <person name="Van De Peer Y."/>
            <person name="Deforce D."/>
            <person name="Van Nieuwerburgh F."/>
            <person name="Esteves A.C."/>
            <person name="Alves A."/>
        </authorList>
    </citation>
    <scope>NUCLEOTIDE SEQUENCE</scope>
    <source>
        <strain evidence="2">CBS 339.90</strain>
    </source>
</reference>
<dbReference type="Proteomes" id="UP001175001">
    <property type="component" value="Unassembled WGS sequence"/>
</dbReference>
<name>A0AA40CYV8_9PEZI</name>
<evidence type="ECO:0000313" key="2">
    <source>
        <dbReference type="EMBL" id="KAK0654199.1"/>
    </source>
</evidence>
<keyword evidence="3" id="KW-1185">Reference proteome</keyword>
<proteinExistence type="predicted"/>
<comment type="caution">
    <text evidence="2">The sequence shown here is derived from an EMBL/GenBank/DDBJ whole genome shotgun (WGS) entry which is preliminary data.</text>
</comment>